<feature type="active site" description="Proton donor/acceptor" evidence="6">
    <location>
        <position position="87"/>
    </location>
</feature>
<dbReference type="Pfam" id="PF00300">
    <property type="entry name" value="His_Phos_1"/>
    <property type="match status" value="1"/>
</dbReference>
<keyword evidence="9" id="KW-1185">Reference proteome</keyword>
<dbReference type="CDD" id="cd07067">
    <property type="entry name" value="HP_PGM_like"/>
    <property type="match status" value="1"/>
</dbReference>
<dbReference type="GO" id="GO:0004331">
    <property type="term" value="F:fructose-2,6-bisphosphate 2-phosphatase activity"/>
    <property type="evidence" value="ECO:0007669"/>
    <property type="project" value="UniProtKB-EC"/>
</dbReference>
<dbReference type="GO" id="GO:0043456">
    <property type="term" value="P:regulation of pentose-phosphate shunt"/>
    <property type="evidence" value="ECO:0007669"/>
    <property type="project" value="TreeGrafter"/>
</dbReference>
<dbReference type="AlphaFoldDB" id="A0A2G8LQE8"/>
<accession>A0A2G8LQE8</accession>
<gene>
    <name evidence="8" type="ORF">BSL78_00594</name>
</gene>
<dbReference type="PROSITE" id="PS51257">
    <property type="entry name" value="PROKAR_LIPOPROTEIN"/>
    <property type="match status" value="1"/>
</dbReference>
<dbReference type="SMART" id="SM00855">
    <property type="entry name" value="PGAM"/>
    <property type="match status" value="1"/>
</dbReference>
<organism evidence="8 9">
    <name type="scientific">Stichopus japonicus</name>
    <name type="common">Sea cucumber</name>
    <dbReference type="NCBI Taxonomy" id="307972"/>
    <lineage>
        <taxon>Eukaryota</taxon>
        <taxon>Metazoa</taxon>
        <taxon>Echinodermata</taxon>
        <taxon>Eleutherozoa</taxon>
        <taxon>Echinozoa</taxon>
        <taxon>Holothuroidea</taxon>
        <taxon>Aspidochirotacea</taxon>
        <taxon>Aspidochirotida</taxon>
        <taxon>Stichopodidae</taxon>
        <taxon>Apostichopus</taxon>
    </lineage>
</organism>
<evidence type="ECO:0000256" key="7">
    <source>
        <dbReference type="PIRSR" id="PIRSR613078-2"/>
    </source>
</evidence>
<dbReference type="InterPro" id="IPR029033">
    <property type="entry name" value="His_PPase_superfam"/>
</dbReference>
<evidence type="ECO:0000256" key="2">
    <source>
        <dbReference type="ARBA" id="ARBA00022801"/>
    </source>
</evidence>
<dbReference type="OrthoDB" id="354304at2759"/>
<dbReference type="EMBL" id="MRZV01000011">
    <property type="protein sequence ID" value="PIK62497.1"/>
    <property type="molecule type" value="Genomic_DNA"/>
</dbReference>
<evidence type="ECO:0000256" key="4">
    <source>
        <dbReference type="ARBA" id="ARBA00040907"/>
    </source>
</evidence>
<dbReference type="SUPFAM" id="SSF53254">
    <property type="entry name" value="Phosphoglycerate mutase-like"/>
    <property type="match status" value="1"/>
</dbReference>
<dbReference type="GO" id="GO:0045820">
    <property type="term" value="P:negative regulation of glycolytic process"/>
    <property type="evidence" value="ECO:0007669"/>
    <property type="project" value="TreeGrafter"/>
</dbReference>
<evidence type="ECO:0000256" key="6">
    <source>
        <dbReference type="PIRSR" id="PIRSR613078-1"/>
    </source>
</evidence>
<dbReference type="GO" id="GO:0005829">
    <property type="term" value="C:cytosol"/>
    <property type="evidence" value="ECO:0007669"/>
    <property type="project" value="TreeGrafter"/>
</dbReference>
<sequence>MSKIRLTLVRHGESAFNSMNLVQGHMNPGLSTLGCNQAELIGKRLQNEKYHFVYTSDLKRACHTAEIILRRNQETQIQPTQDARLREVNLGIWQGWPISVLRGTLAQLKIPMAEFEFEDGESRDQLLTRAVSFIDDLCLTTTEEPINKPIFR</sequence>
<comment type="similarity">
    <text evidence="3">Belongs to the phosphoglycerate mutase family.</text>
</comment>
<dbReference type="PANTHER" id="PTHR46517">
    <property type="entry name" value="FRUCTOSE-2,6-BISPHOSPHATASE TIGAR"/>
    <property type="match status" value="1"/>
</dbReference>
<name>A0A2G8LQE8_STIJA</name>
<evidence type="ECO:0000256" key="3">
    <source>
        <dbReference type="ARBA" id="ARBA00038362"/>
    </source>
</evidence>
<evidence type="ECO:0000313" key="8">
    <source>
        <dbReference type="EMBL" id="PIK62497.1"/>
    </source>
</evidence>
<feature type="active site" description="Tele-phosphohistidine intermediate" evidence="6">
    <location>
        <position position="11"/>
    </location>
</feature>
<dbReference type="Gene3D" id="3.40.50.1240">
    <property type="entry name" value="Phosphoglycerate mutase-like"/>
    <property type="match status" value="1"/>
</dbReference>
<dbReference type="STRING" id="307972.A0A2G8LQE8"/>
<dbReference type="Proteomes" id="UP000230750">
    <property type="component" value="Unassembled WGS sequence"/>
</dbReference>
<feature type="binding site" evidence="7">
    <location>
        <position position="60"/>
    </location>
    <ligand>
        <name>substrate</name>
    </ligand>
</feature>
<dbReference type="PROSITE" id="PS00175">
    <property type="entry name" value="PG_MUTASE"/>
    <property type="match status" value="1"/>
</dbReference>
<evidence type="ECO:0000256" key="5">
    <source>
        <dbReference type="ARBA" id="ARBA00042275"/>
    </source>
</evidence>
<protein>
    <recommendedName>
        <fullName evidence="4">Fructose-2,6-bisphosphatase TIGAR</fullName>
    </recommendedName>
    <alternativeName>
        <fullName evidence="5">TP53-induced glycolysis and apoptosis regulator</fullName>
    </alternativeName>
</protein>
<evidence type="ECO:0000256" key="1">
    <source>
        <dbReference type="ARBA" id="ARBA00000464"/>
    </source>
</evidence>
<dbReference type="PANTHER" id="PTHR46517:SF1">
    <property type="entry name" value="FRUCTOSE-2,6-BISPHOSPHATASE TIGAR"/>
    <property type="match status" value="1"/>
</dbReference>
<proteinExistence type="inferred from homology"/>
<evidence type="ECO:0000313" key="9">
    <source>
        <dbReference type="Proteomes" id="UP000230750"/>
    </source>
</evidence>
<keyword evidence="2" id="KW-0378">Hydrolase</keyword>
<dbReference type="InterPro" id="IPR013078">
    <property type="entry name" value="His_Pase_superF_clade-1"/>
</dbReference>
<reference evidence="8 9" key="1">
    <citation type="journal article" date="2017" name="PLoS Biol.">
        <title>The sea cucumber genome provides insights into morphological evolution and visceral regeneration.</title>
        <authorList>
            <person name="Zhang X."/>
            <person name="Sun L."/>
            <person name="Yuan J."/>
            <person name="Sun Y."/>
            <person name="Gao Y."/>
            <person name="Zhang L."/>
            <person name="Li S."/>
            <person name="Dai H."/>
            <person name="Hamel J.F."/>
            <person name="Liu C."/>
            <person name="Yu Y."/>
            <person name="Liu S."/>
            <person name="Lin W."/>
            <person name="Guo K."/>
            <person name="Jin S."/>
            <person name="Xu P."/>
            <person name="Storey K.B."/>
            <person name="Huan P."/>
            <person name="Zhang T."/>
            <person name="Zhou Y."/>
            <person name="Zhang J."/>
            <person name="Lin C."/>
            <person name="Li X."/>
            <person name="Xing L."/>
            <person name="Huo D."/>
            <person name="Sun M."/>
            <person name="Wang L."/>
            <person name="Mercier A."/>
            <person name="Li F."/>
            <person name="Yang H."/>
            <person name="Xiang J."/>
        </authorList>
    </citation>
    <scope>NUCLEOTIDE SEQUENCE [LARGE SCALE GENOMIC DNA]</scope>
    <source>
        <strain evidence="8">Shaxun</strain>
        <tissue evidence="8">Muscle</tissue>
    </source>
</reference>
<feature type="binding site" evidence="7">
    <location>
        <begin position="10"/>
        <end position="17"/>
    </location>
    <ligand>
        <name>substrate</name>
    </ligand>
</feature>
<dbReference type="InterPro" id="IPR001345">
    <property type="entry name" value="PG/BPGM_mutase_AS"/>
</dbReference>
<comment type="caution">
    <text evidence="8">The sequence shown here is derived from an EMBL/GenBank/DDBJ whole genome shotgun (WGS) entry which is preliminary data.</text>
</comment>
<dbReference type="InterPro" id="IPR051695">
    <property type="entry name" value="Phosphoglycerate_Mutase"/>
</dbReference>
<comment type="catalytic activity">
    <reaction evidence="1">
        <text>beta-D-fructose 2,6-bisphosphate + H2O = beta-D-fructose 6-phosphate + phosphate</text>
        <dbReference type="Rhea" id="RHEA:17289"/>
        <dbReference type="ChEBI" id="CHEBI:15377"/>
        <dbReference type="ChEBI" id="CHEBI:43474"/>
        <dbReference type="ChEBI" id="CHEBI:57634"/>
        <dbReference type="ChEBI" id="CHEBI:58579"/>
        <dbReference type="EC" id="3.1.3.46"/>
    </reaction>
</comment>